<dbReference type="AlphaFoldDB" id="A0A2J6SW59"/>
<dbReference type="PANTHER" id="PTHR35201">
    <property type="entry name" value="TERPENE SYNTHASE"/>
    <property type="match status" value="1"/>
</dbReference>
<keyword evidence="4" id="KW-0479">Metal-binding</keyword>
<dbReference type="GO" id="GO:0010333">
    <property type="term" value="F:terpene synthase activity"/>
    <property type="evidence" value="ECO:0007669"/>
    <property type="project" value="InterPro"/>
</dbReference>
<comment type="cofactor">
    <cofactor evidence="1 4">
        <name>Mg(2+)</name>
        <dbReference type="ChEBI" id="CHEBI:18420"/>
    </cofactor>
</comment>
<dbReference type="RefSeq" id="XP_024731903.1">
    <property type="nucleotide sequence ID" value="XM_024885131.1"/>
</dbReference>
<evidence type="ECO:0000256" key="1">
    <source>
        <dbReference type="ARBA" id="ARBA00001946"/>
    </source>
</evidence>
<evidence type="ECO:0000256" key="2">
    <source>
        <dbReference type="ARBA" id="ARBA00006333"/>
    </source>
</evidence>
<dbReference type="GeneID" id="36593208"/>
<name>A0A2J6SW59_9HELO</name>
<dbReference type="GO" id="GO:0008299">
    <property type="term" value="P:isoprenoid biosynthetic process"/>
    <property type="evidence" value="ECO:0007669"/>
    <property type="project" value="UniProtKB-ARBA"/>
</dbReference>
<dbReference type="InParanoid" id="A0A2J6SW59"/>
<sequence length="337" mass="38187">MQSVFYAGNLTLQGNVREINAHIRPRASIWNPLCHPNVEEVSSTVDQYFLDNWPFPDKKAEKTFLKAGFSRVTCLYFPLAKDDRISFACRLLTVLFLIDDLLEDMSLEDGQAYNEKLIPISRGDMLPDRSVPVECIVFDIWAGMRGLDKELADRVLEPTFVFMKAQTDRERLSIKELGQYFGYREKDVGKALLSALMMFTMDIRLSPEELSSMQPLEENCAKQISVVNDIYSWEKELLASQSGHKEGSALCSAVKVLSDETYLGIPATKRVLWSTVREWELTHEELAAKIRRAPEGCSSTAQAYMKGLEYQVSGNELWSFPAGDNRAPQSAKVFIIT</sequence>
<dbReference type="EMBL" id="KZ613856">
    <property type="protein sequence ID" value="PMD54999.1"/>
    <property type="molecule type" value="Genomic_DNA"/>
</dbReference>
<dbReference type="PANTHER" id="PTHR35201:SF4">
    <property type="entry name" value="BETA-PINACENE SYNTHASE-RELATED"/>
    <property type="match status" value="1"/>
</dbReference>
<dbReference type="EC" id="4.2.3.-" evidence="4"/>
<dbReference type="InterPro" id="IPR008949">
    <property type="entry name" value="Isoprenoid_synthase_dom_sf"/>
</dbReference>
<dbReference type="GO" id="GO:0046872">
    <property type="term" value="F:metal ion binding"/>
    <property type="evidence" value="ECO:0007669"/>
    <property type="project" value="UniProtKB-KW"/>
</dbReference>
<keyword evidence="3 4" id="KW-0460">Magnesium</keyword>
<dbReference type="SUPFAM" id="SSF48576">
    <property type="entry name" value="Terpenoid synthases"/>
    <property type="match status" value="1"/>
</dbReference>
<accession>A0A2J6SW59</accession>
<evidence type="ECO:0000256" key="3">
    <source>
        <dbReference type="ARBA" id="ARBA00022842"/>
    </source>
</evidence>
<gene>
    <name evidence="5" type="ORF">K444DRAFT_645837</name>
</gene>
<keyword evidence="4" id="KW-0456">Lyase</keyword>
<keyword evidence="6" id="KW-1185">Reference proteome</keyword>
<reference evidence="5 6" key="1">
    <citation type="submission" date="2016-04" db="EMBL/GenBank/DDBJ databases">
        <title>A degradative enzymes factory behind the ericoid mycorrhizal symbiosis.</title>
        <authorList>
            <consortium name="DOE Joint Genome Institute"/>
            <person name="Martino E."/>
            <person name="Morin E."/>
            <person name="Grelet G."/>
            <person name="Kuo A."/>
            <person name="Kohler A."/>
            <person name="Daghino S."/>
            <person name="Barry K."/>
            <person name="Choi C."/>
            <person name="Cichocki N."/>
            <person name="Clum A."/>
            <person name="Copeland A."/>
            <person name="Hainaut M."/>
            <person name="Haridas S."/>
            <person name="Labutti K."/>
            <person name="Lindquist E."/>
            <person name="Lipzen A."/>
            <person name="Khouja H.-R."/>
            <person name="Murat C."/>
            <person name="Ohm R."/>
            <person name="Olson A."/>
            <person name="Spatafora J."/>
            <person name="Veneault-Fourrey C."/>
            <person name="Henrissat B."/>
            <person name="Grigoriev I."/>
            <person name="Martin F."/>
            <person name="Perotto S."/>
        </authorList>
    </citation>
    <scope>NUCLEOTIDE SEQUENCE [LARGE SCALE GENOMIC DNA]</scope>
    <source>
        <strain evidence="5 6">E</strain>
    </source>
</reference>
<organism evidence="5 6">
    <name type="scientific">Hyaloscypha bicolor E</name>
    <dbReference type="NCBI Taxonomy" id="1095630"/>
    <lineage>
        <taxon>Eukaryota</taxon>
        <taxon>Fungi</taxon>
        <taxon>Dikarya</taxon>
        <taxon>Ascomycota</taxon>
        <taxon>Pezizomycotina</taxon>
        <taxon>Leotiomycetes</taxon>
        <taxon>Helotiales</taxon>
        <taxon>Hyaloscyphaceae</taxon>
        <taxon>Hyaloscypha</taxon>
        <taxon>Hyaloscypha bicolor</taxon>
    </lineage>
</organism>
<dbReference type="Proteomes" id="UP000235371">
    <property type="component" value="Unassembled WGS sequence"/>
</dbReference>
<dbReference type="OrthoDB" id="3004402at2759"/>
<evidence type="ECO:0000256" key="4">
    <source>
        <dbReference type="RuleBase" id="RU366034"/>
    </source>
</evidence>
<protein>
    <recommendedName>
        <fullName evidence="4">Terpene synthase</fullName>
        <ecNumber evidence="4">4.2.3.-</ecNumber>
    </recommendedName>
</protein>
<dbReference type="Gene3D" id="1.10.600.10">
    <property type="entry name" value="Farnesyl Diphosphate Synthase"/>
    <property type="match status" value="1"/>
</dbReference>
<dbReference type="STRING" id="1095630.A0A2J6SW59"/>
<comment type="similarity">
    <text evidence="2 4">Belongs to the terpene synthase family.</text>
</comment>
<dbReference type="Pfam" id="PF19086">
    <property type="entry name" value="Terpene_syn_C_2"/>
    <property type="match status" value="1"/>
</dbReference>
<dbReference type="InterPro" id="IPR034686">
    <property type="entry name" value="Terpene_cyclase-like_2"/>
</dbReference>
<evidence type="ECO:0000313" key="6">
    <source>
        <dbReference type="Proteomes" id="UP000235371"/>
    </source>
</evidence>
<proteinExistence type="inferred from homology"/>
<evidence type="ECO:0000313" key="5">
    <source>
        <dbReference type="EMBL" id="PMD54999.1"/>
    </source>
</evidence>